<sequence length="161" mass="18800">MIHVYRSKKLFDKEMETYYNLAWGLTVSAQNNQWQVLEVSCPAFLEKKGYAARIEVSVTQYGYAHPGSADEALVSLQGKEEHLTPKRTENNGTAFIYLWEEKCFRGYKSIEVVNTQRYPTNDTDIFVIKVKYPKLGEKTDTFWQRRNADYFEGEIVLEGKY</sequence>
<protein>
    <submittedName>
        <fullName evidence="1">Uncharacterized protein</fullName>
    </submittedName>
</protein>
<organism evidence="1 2">
    <name type="scientific">Rodentibacter pneumotropicus</name>
    <dbReference type="NCBI Taxonomy" id="758"/>
    <lineage>
        <taxon>Bacteria</taxon>
        <taxon>Pseudomonadati</taxon>
        <taxon>Pseudomonadota</taxon>
        <taxon>Gammaproteobacteria</taxon>
        <taxon>Pasteurellales</taxon>
        <taxon>Pasteurellaceae</taxon>
        <taxon>Rodentibacter</taxon>
    </lineage>
</organism>
<dbReference type="EMBL" id="LR134405">
    <property type="protein sequence ID" value="VEH67810.1"/>
    <property type="molecule type" value="Genomic_DNA"/>
</dbReference>
<accession>A0A448MRQ5</accession>
<dbReference type="KEGG" id="rpne:NCTC8284_03018"/>
<dbReference type="Proteomes" id="UP000278733">
    <property type="component" value="Chromosome"/>
</dbReference>
<proteinExistence type="predicted"/>
<gene>
    <name evidence="1" type="ORF">NCTC8284_03018</name>
</gene>
<evidence type="ECO:0000313" key="1">
    <source>
        <dbReference type="EMBL" id="VEH67810.1"/>
    </source>
</evidence>
<evidence type="ECO:0000313" key="2">
    <source>
        <dbReference type="Proteomes" id="UP000278733"/>
    </source>
</evidence>
<reference evidence="1 2" key="1">
    <citation type="submission" date="2018-12" db="EMBL/GenBank/DDBJ databases">
        <authorList>
            <consortium name="Pathogen Informatics"/>
        </authorList>
    </citation>
    <scope>NUCLEOTIDE SEQUENCE [LARGE SCALE GENOMIC DNA]</scope>
    <source>
        <strain evidence="1 2">NCTC8284</strain>
    </source>
</reference>
<name>A0A448MRQ5_9PAST</name>
<dbReference type="AlphaFoldDB" id="A0A448MRQ5"/>